<name>A0ABQ1J7K1_9PROT</name>
<keyword evidence="10" id="KW-1185">Reference proteome</keyword>
<organism evidence="9 10">
    <name type="scientific">Henriciella pelagia</name>
    <dbReference type="NCBI Taxonomy" id="1977912"/>
    <lineage>
        <taxon>Bacteria</taxon>
        <taxon>Pseudomonadati</taxon>
        <taxon>Pseudomonadota</taxon>
        <taxon>Alphaproteobacteria</taxon>
        <taxon>Hyphomonadales</taxon>
        <taxon>Hyphomonadaceae</taxon>
        <taxon>Henriciella</taxon>
    </lineage>
</organism>
<dbReference type="Pfam" id="PF02472">
    <property type="entry name" value="ExbD"/>
    <property type="match status" value="1"/>
</dbReference>
<dbReference type="PANTHER" id="PTHR30558:SF13">
    <property type="entry name" value="BIOPOLYMER TRANSPORT PROTEIN EXBD2"/>
    <property type="match status" value="1"/>
</dbReference>
<evidence type="ECO:0000313" key="10">
    <source>
        <dbReference type="Proteomes" id="UP000628854"/>
    </source>
</evidence>
<evidence type="ECO:0000256" key="5">
    <source>
        <dbReference type="ARBA" id="ARBA00022989"/>
    </source>
</evidence>
<comment type="subcellular location">
    <subcellularLocation>
        <location evidence="1">Cell membrane</location>
        <topology evidence="1">Single-pass membrane protein</topology>
    </subcellularLocation>
    <subcellularLocation>
        <location evidence="7">Cell membrane</location>
        <topology evidence="7">Single-pass type II membrane protein</topology>
    </subcellularLocation>
</comment>
<evidence type="ECO:0000256" key="3">
    <source>
        <dbReference type="ARBA" id="ARBA00022475"/>
    </source>
</evidence>
<comment type="caution">
    <text evidence="9">The sequence shown here is derived from an EMBL/GenBank/DDBJ whole genome shotgun (WGS) entry which is preliminary data.</text>
</comment>
<dbReference type="Gene3D" id="3.30.420.270">
    <property type="match status" value="1"/>
</dbReference>
<evidence type="ECO:0000256" key="4">
    <source>
        <dbReference type="ARBA" id="ARBA00022692"/>
    </source>
</evidence>
<comment type="similarity">
    <text evidence="2 7">Belongs to the ExbD/TolR family.</text>
</comment>
<dbReference type="EMBL" id="BMKF01000001">
    <property type="protein sequence ID" value="GGB61983.1"/>
    <property type="molecule type" value="Genomic_DNA"/>
</dbReference>
<evidence type="ECO:0000256" key="1">
    <source>
        <dbReference type="ARBA" id="ARBA00004162"/>
    </source>
</evidence>
<keyword evidence="7" id="KW-0813">Transport</keyword>
<keyword evidence="3" id="KW-1003">Cell membrane</keyword>
<proteinExistence type="inferred from homology"/>
<evidence type="ECO:0000256" key="8">
    <source>
        <dbReference type="SAM" id="Phobius"/>
    </source>
</evidence>
<reference evidence="10" key="1">
    <citation type="journal article" date="2019" name="Int. J. Syst. Evol. Microbiol.">
        <title>The Global Catalogue of Microorganisms (GCM) 10K type strain sequencing project: providing services to taxonomists for standard genome sequencing and annotation.</title>
        <authorList>
            <consortium name="The Broad Institute Genomics Platform"/>
            <consortium name="The Broad Institute Genome Sequencing Center for Infectious Disease"/>
            <person name="Wu L."/>
            <person name="Ma J."/>
        </authorList>
    </citation>
    <scope>NUCLEOTIDE SEQUENCE [LARGE SCALE GENOMIC DNA]</scope>
    <source>
        <strain evidence="10">CGMCC 1.15928</strain>
    </source>
</reference>
<gene>
    <name evidence="9" type="ORF">GCM10011503_08280</name>
</gene>
<keyword evidence="5 8" id="KW-1133">Transmembrane helix</keyword>
<dbReference type="RefSeq" id="WP_084393464.1">
    <property type="nucleotide sequence ID" value="NZ_BMKF01000001.1"/>
</dbReference>
<keyword evidence="6 8" id="KW-0472">Membrane</keyword>
<evidence type="ECO:0000256" key="7">
    <source>
        <dbReference type="RuleBase" id="RU003879"/>
    </source>
</evidence>
<feature type="transmembrane region" description="Helical" evidence="8">
    <location>
        <begin position="21"/>
        <end position="40"/>
    </location>
</feature>
<sequence>MARRKRMLVSEGSDEDINLTPMLDVVFILLIFFIVTAQFIKEPGVDIIRQEVDNLDRQNPLGILIAIDDNSEIYIDKEQVPMQEVTFRIRELREDNPKGELVVQADKDSDAGVLIDLMEIINKVDGSNAINVSVERE</sequence>
<keyword evidence="4 7" id="KW-0812">Transmembrane</keyword>
<dbReference type="Proteomes" id="UP000628854">
    <property type="component" value="Unassembled WGS sequence"/>
</dbReference>
<evidence type="ECO:0000313" key="9">
    <source>
        <dbReference type="EMBL" id="GGB61983.1"/>
    </source>
</evidence>
<accession>A0ABQ1J7K1</accession>
<evidence type="ECO:0000256" key="2">
    <source>
        <dbReference type="ARBA" id="ARBA00005811"/>
    </source>
</evidence>
<protein>
    <submittedName>
        <fullName evidence="9">Biopolymer transporter ExbD</fullName>
    </submittedName>
</protein>
<evidence type="ECO:0000256" key="6">
    <source>
        <dbReference type="ARBA" id="ARBA00023136"/>
    </source>
</evidence>
<dbReference type="PANTHER" id="PTHR30558">
    <property type="entry name" value="EXBD MEMBRANE COMPONENT OF PMF-DRIVEN MACROMOLECULE IMPORT SYSTEM"/>
    <property type="match status" value="1"/>
</dbReference>
<keyword evidence="7" id="KW-0653">Protein transport</keyword>
<dbReference type="InterPro" id="IPR003400">
    <property type="entry name" value="ExbD"/>
</dbReference>